<dbReference type="AlphaFoldDB" id="A0A2S8JMC0"/>
<dbReference type="RefSeq" id="WP_083577738.1">
    <property type="nucleotide sequence ID" value="NZ_PRDF01000210.1"/>
</dbReference>
<organism evidence="1 2">
    <name type="scientific">Escherichia coli</name>
    <dbReference type="NCBI Taxonomy" id="562"/>
    <lineage>
        <taxon>Bacteria</taxon>
        <taxon>Pseudomonadati</taxon>
        <taxon>Pseudomonadota</taxon>
        <taxon>Gammaproteobacteria</taxon>
        <taxon>Enterobacterales</taxon>
        <taxon>Enterobacteriaceae</taxon>
        <taxon>Escherichia</taxon>
    </lineage>
</organism>
<sequence length="445" mass="47933">MGFNIVTVNVSQTIGAIPSNLQQMSAVLSFGSTTHELGKPVLLTRNQDINDLVKNPIAALSAAAAGKSATNVTVTMTLPEGSNIRRENSSEVKIVVSGCSPDAWNGEYTATVADEKTLTWTIADSQLSGSPVTLGQFSIAGSENLVTAVNTFFAQGNSVGTYLLELGVQTGGVSKEIAALKSYMEDPLQRFYAYLVPQTWDGDAEFISLAKLHTANEAMQYFFVLTKTPDDTNYVSPYAGIKSVIATADDTYPATNAAAAVMWNYVSASPSEINKVPPMAFRYLQAVNAHKGKNSILATMTKQNINYVDTGAEGGISNTILVKGVTSDGNDMTYWYSVDWVQINVDMQLANTVINGSNNPINPLYYNQDGIDRLQQVAQAVFNTGVSYGLVNGQPVVDAVPFRQYINTNPNDYGIGRYAGLSASYTPMRGFVEIIFNINVTMQLS</sequence>
<dbReference type="Proteomes" id="UP000255164">
    <property type="component" value="Unassembled WGS sequence"/>
</dbReference>
<proteinExistence type="predicted"/>
<evidence type="ECO:0008006" key="3">
    <source>
        <dbReference type="Google" id="ProtNLM"/>
    </source>
</evidence>
<protein>
    <recommendedName>
        <fullName evidence="3">DUF3383 domain-containing protein</fullName>
    </recommendedName>
</protein>
<gene>
    <name evidence="1" type="ORF">NCTC10082_00210</name>
</gene>
<reference evidence="1 2" key="1">
    <citation type="submission" date="2018-06" db="EMBL/GenBank/DDBJ databases">
        <authorList>
            <consortium name="Pathogen Informatics"/>
            <person name="Doyle S."/>
        </authorList>
    </citation>
    <scope>NUCLEOTIDE SEQUENCE [LARGE SCALE GENOMIC DNA]</scope>
    <source>
        <strain evidence="1 2">NCTC10082</strain>
    </source>
</reference>
<accession>A0A2S8JMC0</accession>
<name>A0A2S8JMC0_ECOLX</name>
<evidence type="ECO:0000313" key="2">
    <source>
        <dbReference type="Proteomes" id="UP000255164"/>
    </source>
</evidence>
<evidence type="ECO:0000313" key="1">
    <source>
        <dbReference type="EMBL" id="STE01936.1"/>
    </source>
</evidence>
<dbReference type="EMBL" id="UFZA01000001">
    <property type="protein sequence ID" value="STE01936.1"/>
    <property type="molecule type" value="Genomic_DNA"/>
</dbReference>